<accession>A0A5N6V7N6</accession>
<gene>
    <name evidence="7" type="ORF">BDV40DRAFT_297038</name>
</gene>
<keyword evidence="3" id="KW-0805">Transcription regulation</keyword>
<keyword evidence="5" id="KW-0804">Transcription</keyword>
<evidence type="ECO:0008006" key="9">
    <source>
        <dbReference type="Google" id="ProtNLM"/>
    </source>
</evidence>
<keyword evidence="4" id="KW-0238">DNA-binding</keyword>
<dbReference type="Gene3D" id="1.10.510.10">
    <property type="entry name" value="Transferase(Phosphotransferase) domain 1"/>
    <property type="match status" value="1"/>
</dbReference>
<evidence type="ECO:0000256" key="1">
    <source>
        <dbReference type="ARBA" id="ARBA00022723"/>
    </source>
</evidence>
<dbReference type="OrthoDB" id="3172332at2759"/>
<evidence type="ECO:0000256" key="3">
    <source>
        <dbReference type="ARBA" id="ARBA00023015"/>
    </source>
</evidence>
<evidence type="ECO:0000256" key="6">
    <source>
        <dbReference type="ARBA" id="ARBA00023242"/>
    </source>
</evidence>
<keyword evidence="8" id="KW-1185">Reference proteome</keyword>
<dbReference type="PANTHER" id="PTHR36206:SF16">
    <property type="entry name" value="TRANSCRIPTION FACTOR DOMAIN-CONTAINING PROTEIN-RELATED"/>
    <property type="match status" value="1"/>
</dbReference>
<dbReference type="InterPro" id="IPR021858">
    <property type="entry name" value="Fun_TF"/>
</dbReference>
<protein>
    <recommendedName>
        <fullName evidence="9">Protein kinase domain-containing protein</fullName>
    </recommendedName>
</protein>
<dbReference type="AlphaFoldDB" id="A0A5N6V7N6"/>
<evidence type="ECO:0000313" key="8">
    <source>
        <dbReference type="Proteomes" id="UP000326950"/>
    </source>
</evidence>
<evidence type="ECO:0000256" key="4">
    <source>
        <dbReference type="ARBA" id="ARBA00023125"/>
    </source>
</evidence>
<evidence type="ECO:0000313" key="7">
    <source>
        <dbReference type="EMBL" id="KAE8165921.1"/>
    </source>
</evidence>
<dbReference type="PANTHER" id="PTHR36206">
    <property type="entry name" value="ASPERCRYPTIN BIOSYNTHESIS CLUSTER-SPECIFIC TRANSCRIPTION REGULATOR ATNN-RELATED"/>
    <property type="match status" value="1"/>
</dbReference>
<dbReference type="Gene3D" id="3.30.200.20">
    <property type="entry name" value="Phosphorylase Kinase, domain 1"/>
    <property type="match status" value="1"/>
</dbReference>
<reference evidence="7 8" key="1">
    <citation type="submission" date="2019-04" db="EMBL/GenBank/DDBJ databases">
        <title>Friends and foes A comparative genomics study of 23 Aspergillus species from section Flavi.</title>
        <authorList>
            <consortium name="DOE Joint Genome Institute"/>
            <person name="Kjaerbolling I."/>
            <person name="Vesth T."/>
            <person name="Frisvad J.C."/>
            <person name="Nybo J.L."/>
            <person name="Theobald S."/>
            <person name="Kildgaard S."/>
            <person name="Isbrandt T."/>
            <person name="Kuo A."/>
            <person name="Sato A."/>
            <person name="Lyhne E.K."/>
            <person name="Kogle M.E."/>
            <person name="Wiebenga A."/>
            <person name="Kun R.S."/>
            <person name="Lubbers R.J."/>
            <person name="Makela M.R."/>
            <person name="Barry K."/>
            <person name="Chovatia M."/>
            <person name="Clum A."/>
            <person name="Daum C."/>
            <person name="Haridas S."/>
            <person name="He G."/>
            <person name="LaButti K."/>
            <person name="Lipzen A."/>
            <person name="Mondo S."/>
            <person name="Riley R."/>
            <person name="Salamov A."/>
            <person name="Simmons B.A."/>
            <person name="Magnuson J.K."/>
            <person name="Henrissat B."/>
            <person name="Mortensen U.H."/>
            <person name="Larsen T.O."/>
            <person name="Devries R.P."/>
            <person name="Grigoriev I.V."/>
            <person name="Machida M."/>
            <person name="Baker S.E."/>
            <person name="Andersen M.R."/>
        </authorList>
    </citation>
    <scope>NUCLEOTIDE SEQUENCE [LARGE SCALE GENOMIC DNA]</scope>
    <source>
        <strain evidence="7 8">CBS 117626</strain>
    </source>
</reference>
<keyword evidence="1" id="KW-0479">Metal-binding</keyword>
<dbReference type="GO" id="GO:0003677">
    <property type="term" value="F:DNA binding"/>
    <property type="evidence" value="ECO:0007669"/>
    <property type="project" value="UniProtKB-KW"/>
</dbReference>
<dbReference type="GO" id="GO:0046872">
    <property type="term" value="F:metal ion binding"/>
    <property type="evidence" value="ECO:0007669"/>
    <property type="project" value="UniProtKB-KW"/>
</dbReference>
<keyword evidence="6" id="KW-0539">Nucleus</keyword>
<sequence>MTSDDRRCYSYFQFYVAPEIASFTLAVWRKLVLQMTETEPAVLHAVIGFSALSQSVSAACKAQKHAISLKYDPWRQFGLEQLGRSFALLSRRHSSHDPQLVQVTLLCCLIFIVCDLLQHQYNHAFNHLQNGIQILSELGYGRALMPQVSIEEELPVLWLPKEKSATHPSSKCSSQGLRLTFESLRSSVFKFTTDLVFLPEGQSATQYEAEYFTLLERGNQSIKEVDSHYARVYPQLSQEERKRADLMRIHTSGEGLVLKCCFPTGTLEPHAEHFRSHLSLIESFMHRFPERPGITMGEAVLPGLVLVAFRAPDLDVRWRAIDMLLAWPHLEGPWDSRAIARRAIENIKEYVPGCVEMGTVRGQSFEIDGPLGSQYCIAFKPQGNIVHTLQETFPKVQLHKFLVKSIIHCLFFAVNWLLATCGVTHTEILASNVLMDIEDDSIHKIVEQKKIENPSTPITTGTGTAATTVYKARPTMLELSGHPWLTYFSQMRVVEGCIN</sequence>
<dbReference type="Proteomes" id="UP000326950">
    <property type="component" value="Unassembled WGS sequence"/>
</dbReference>
<name>A0A5N6V7N6_ASPTM</name>
<proteinExistence type="predicted"/>
<keyword evidence="2" id="KW-0862">Zinc</keyword>
<dbReference type="Pfam" id="PF11951">
    <property type="entry name" value="Fungal_trans_2"/>
    <property type="match status" value="1"/>
</dbReference>
<evidence type="ECO:0000256" key="5">
    <source>
        <dbReference type="ARBA" id="ARBA00023163"/>
    </source>
</evidence>
<dbReference type="InterPro" id="IPR052360">
    <property type="entry name" value="Transcr_Regulatory_Proteins"/>
</dbReference>
<dbReference type="EMBL" id="ML738597">
    <property type="protein sequence ID" value="KAE8165921.1"/>
    <property type="molecule type" value="Genomic_DNA"/>
</dbReference>
<evidence type="ECO:0000256" key="2">
    <source>
        <dbReference type="ARBA" id="ARBA00022833"/>
    </source>
</evidence>
<organism evidence="7 8">
    <name type="scientific">Aspergillus tamarii</name>
    <dbReference type="NCBI Taxonomy" id="41984"/>
    <lineage>
        <taxon>Eukaryota</taxon>
        <taxon>Fungi</taxon>
        <taxon>Dikarya</taxon>
        <taxon>Ascomycota</taxon>
        <taxon>Pezizomycotina</taxon>
        <taxon>Eurotiomycetes</taxon>
        <taxon>Eurotiomycetidae</taxon>
        <taxon>Eurotiales</taxon>
        <taxon>Aspergillaceae</taxon>
        <taxon>Aspergillus</taxon>
        <taxon>Aspergillus subgen. Circumdati</taxon>
    </lineage>
</organism>